<gene>
    <name evidence="1" type="ORF">S01H1_54654</name>
</gene>
<accession>X0X1V3</accession>
<name>X0X1V3_9ZZZZ</name>
<reference evidence="1" key="1">
    <citation type="journal article" date="2014" name="Front. Microbiol.">
        <title>High frequency of phylogenetically diverse reductive dehalogenase-homologous genes in deep subseafloor sedimentary metagenomes.</title>
        <authorList>
            <person name="Kawai M."/>
            <person name="Futagami T."/>
            <person name="Toyoda A."/>
            <person name="Takaki Y."/>
            <person name="Nishi S."/>
            <person name="Hori S."/>
            <person name="Arai W."/>
            <person name="Tsubouchi T."/>
            <person name="Morono Y."/>
            <person name="Uchiyama I."/>
            <person name="Ito T."/>
            <person name="Fujiyama A."/>
            <person name="Inagaki F."/>
            <person name="Takami H."/>
        </authorList>
    </citation>
    <scope>NUCLEOTIDE SEQUENCE</scope>
    <source>
        <strain evidence="1">Expedition CK06-06</strain>
    </source>
</reference>
<proteinExistence type="predicted"/>
<dbReference type="AlphaFoldDB" id="X0X1V3"/>
<protein>
    <submittedName>
        <fullName evidence="1">Uncharacterized protein</fullName>
    </submittedName>
</protein>
<evidence type="ECO:0000313" key="1">
    <source>
        <dbReference type="EMBL" id="GAG18956.1"/>
    </source>
</evidence>
<sequence>MVELDEHGDEVPPPEVIAHFEVCNCTGLIILSSYINFVDCKCKPLLPDAEVTQYYHADEDKDYFTVDFPVRINPSTLTYEVGRLMHPPTFWVKGKTLYFQGWNLDSKLQFKACAETWDQRFKRLHMKGSHKEER</sequence>
<dbReference type="EMBL" id="BARS01035475">
    <property type="protein sequence ID" value="GAG18956.1"/>
    <property type="molecule type" value="Genomic_DNA"/>
</dbReference>
<organism evidence="1">
    <name type="scientific">marine sediment metagenome</name>
    <dbReference type="NCBI Taxonomy" id="412755"/>
    <lineage>
        <taxon>unclassified sequences</taxon>
        <taxon>metagenomes</taxon>
        <taxon>ecological metagenomes</taxon>
    </lineage>
</organism>
<comment type="caution">
    <text evidence="1">The sequence shown here is derived from an EMBL/GenBank/DDBJ whole genome shotgun (WGS) entry which is preliminary data.</text>
</comment>